<name>A0A0F9DG67_9ZZZZ</name>
<evidence type="ECO:0000313" key="1">
    <source>
        <dbReference type="EMBL" id="KKL10993.1"/>
    </source>
</evidence>
<comment type="caution">
    <text evidence="1">The sequence shown here is derived from an EMBL/GenBank/DDBJ whole genome shotgun (WGS) entry which is preliminary data.</text>
</comment>
<accession>A0A0F9DG67</accession>
<organism evidence="1">
    <name type="scientific">marine sediment metagenome</name>
    <dbReference type="NCBI Taxonomy" id="412755"/>
    <lineage>
        <taxon>unclassified sequences</taxon>
        <taxon>metagenomes</taxon>
        <taxon>ecological metagenomes</taxon>
    </lineage>
</organism>
<protein>
    <submittedName>
        <fullName evidence="1">Uncharacterized protein</fullName>
    </submittedName>
</protein>
<dbReference type="AlphaFoldDB" id="A0A0F9DG67"/>
<reference evidence="1" key="1">
    <citation type="journal article" date="2015" name="Nature">
        <title>Complex archaea that bridge the gap between prokaryotes and eukaryotes.</title>
        <authorList>
            <person name="Spang A."/>
            <person name="Saw J.H."/>
            <person name="Jorgensen S.L."/>
            <person name="Zaremba-Niedzwiedzka K."/>
            <person name="Martijn J."/>
            <person name="Lind A.E."/>
            <person name="van Eijk R."/>
            <person name="Schleper C."/>
            <person name="Guy L."/>
            <person name="Ettema T.J."/>
        </authorList>
    </citation>
    <scope>NUCLEOTIDE SEQUENCE</scope>
</reference>
<feature type="non-terminal residue" evidence="1">
    <location>
        <position position="171"/>
    </location>
</feature>
<proteinExistence type="predicted"/>
<dbReference type="EMBL" id="LAZR01041835">
    <property type="protein sequence ID" value="KKL10993.1"/>
    <property type="molecule type" value="Genomic_DNA"/>
</dbReference>
<sequence>MQDLNDKITGGFLTALEWNEVPSEIQNVIEALGLVLSSGDLNQLGKAIVGYASAGPFYSETGIANAYVATIIGTKQGLHALSAVTDGAIVRFRPGNVNTGASTLNVNSLGVKDIVRENGDVLSAGDLDITRDIAVRWDQTADDWRVFNSALLTPLILGLERPQEILPVVLS</sequence>
<gene>
    <name evidence="1" type="ORF">LCGC14_2550290</name>
</gene>